<accession>A0AAE1RBB8</accession>
<sequence>MTADLAALPIRDDGDSVQNVQSNGKGLAPATTAAKQGDEEAEPSVPADGATDIIPDETRVVTKSRADNATTTEPQRMQ</sequence>
<dbReference type="Proteomes" id="UP001291623">
    <property type="component" value="Unassembled WGS sequence"/>
</dbReference>
<proteinExistence type="predicted"/>
<dbReference type="AlphaFoldDB" id="A0AAE1RBB8"/>
<comment type="caution">
    <text evidence="2">The sequence shown here is derived from an EMBL/GenBank/DDBJ whole genome shotgun (WGS) entry which is preliminary data.</text>
</comment>
<feature type="compositionally biased region" description="Basic and acidic residues" evidence="1">
    <location>
        <begin position="56"/>
        <end position="66"/>
    </location>
</feature>
<keyword evidence="3" id="KW-1185">Reference proteome</keyword>
<protein>
    <submittedName>
        <fullName evidence="2">Uncharacterized protein</fullName>
    </submittedName>
</protein>
<evidence type="ECO:0000313" key="3">
    <source>
        <dbReference type="Proteomes" id="UP001291623"/>
    </source>
</evidence>
<dbReference type="EMBL" id="JAVYJV010000018">
    <property type="protein sequence ID" value="KAK4348066.1"/>
    <property type="molecule type" value="Genomic_DNA"/>
</dbReference>
<feature type="region of interest" description="Disordered" evidence="1">
    <location>
        <begin position="1"/>
        <end position="78"/>
    </location>
</feature>
<organism evidence="2 3">
    <name type="scientific">Anisodus tanguticus</name>
    <dbReference type="NCBI Taxonomy" id="243964"/>
    <lineage>
        <taxon>Eukaryota</taxon>
        <taxon>Viridiplantae</taxon>
        <taxon>Streptophyta</taxon>
        <taxon>Embryophyta</taxon>
        <taxon>Tracheophyta</taxon>
        <taxon>Spermatophyta</taxon>
        <taxon>Magnoliopsida</taxon>
        <taxon>eudicotyledons</taxon>
        <taxon>Gunneridae</taxon>
        <taxon>Pentapetalae</taxon>
        <taxon>asterids</taxon>
        <taxon>lamiids</taxon>
        <taxon>Solanales</taxon>
        <taxon>Solanaceae</taxon>
        <taxon>Solanoideae</taxon>
        <taxon>Hyoscyameae</taxon>
        <taxon>Anisodus</taxon>
    </lineage>
</organism>
<evidence type="ECO:0000256" key="1">
    <source>
        <dbReference type="SAM" id="MobiDB-lite"/>
    </source>
</evidence>
<feature type="compositionally biased region" description="Polar residues" evidence="1">
    <location>
        <begin position="67"/>
        <end position="78"/>
    </location>
</feature>
<reference evidence="2" key="1">
    <citation type="submission" date="2023-12" db="EMBL/GenBank/DDBJ databases">
        <title>Genome assembly of Anisodus tanguticus.</title>
        <authorList>
            <person name="Wang Y.-J."/>
        </authorList>
    </citation>
    <scope>NUCLEOTIDE SEQUENCE</scope>
    <source>
        <strain evidence="2">KB-2021</strain>
        <tissue evidence="2">Leaf</tissue>
    </source>
</reference>
<gene>
    <name evidence="2" type="ORF">RND71_034405</name>
</gene>
<evidence type="ECO:0000313" key="2">
    <source>
        <dbReference type="EMBL" id="KAK4348066.1"/>
    </source>
</evidence>
<name>A0AAE1RBB8_9SOLA</name>